<dbReference type="OrthoDB" id="5181554at2"/>
<evidence type="ECO:0000256" key="2">
    <source>
        <dbReference type="ARBA" id="ARBA00022777"/>
    </source>
</evidence>
<reference evidence="7 8" key="1">
    <citation type="submission" date="2019-02" db="EMBL/GenBank/DDBJ databases">
        <title>Genomic Encyclopedia of Type Strains, Phase IV (KMG-IV): sequencing the most valuable type-strain genomes for metagenomic binning, comparative biology and taxonomic classification.</title>
        <authorList>
            <person name="Goeker M."/>
        </authorList>
    </citation>
    <scope>NUCLEOTIDE SEQUENCE [LARGE SCALE GENOMIC DNA]</scope>
    <source>
        <strain evidence="7 8">DSM 45622</strain>
    </source>
</reference>
<dbReference type="Pfam" id="PF02518">
    <property type="entry name" value="HATPase_c"/>
    <property type="match status" value="1"/>
</dbReference>
<evidence type="ECO:0000256" key="4">
    <source>
        <dbReference type="SAM" id="Phobius"/>
    </source>
</evidence>
<dbReference type="InterPro" id="IPR050482">
    <property type="entry name" value="Sensor_HK_TwoCompSys"/>
</dbReference>
<dbReference type="Gene3D" id="3.30.565.10">
    <property type="entry name" value="Histidine kinase-like ATPase, C-terminal domain"/>
    <property type="match status" value="1"/>
</dbReference>
<evidence type="ECO:0000259" key="6">
    <source>
        <dbReference type="Pfam" id="PF19354"/>
    </source>
</evidence>
<dbReference type="PANTHER" id="PTHR24421">
    <property type="entry name" value="NITRATE/NITRITE SENSOR PROTEIN NARX-RELATED"/>
    <property type="match status" value="1"/>
</dbReference>
<organism evidence="7 8">
    <name type="scientific">Motilibacter rhizosphaerae</name>
    <dbReference type="NCBI Taxonomy" id="598652"/>
    <lineage>
        <taxon>Bacteria</taxon>
        <taxon>Bacillati</taxon>
        <taxon>Actinomycetota</taxon>
        <taxon>Actinomycetes</taxon>
        <taxon>Motilibacterales</taxon>
        <taxon>Motilibacteraceae</taxon>
        <taxon>Motilibacter</taxon>
    </lineage>
</organism>
<feature type="transmembrane region" description="Helical" evidence="4">
    <location>
        <begin position="138"/>
        <end position="156"/>
    </location>
</feature>
<dbReference type="InterPro" id="IPR045975">
    <property type="entry name" value="DUF5931"/>
</dbReference>
<dbReference type="CDD" id="cd16917">
    <property type="entry name" value="HATPase_UhpB-NarQ-NarX-like"/>
    <property type="match status" value="1"/>
</dbReference>
<evidence type="ECO:0000313" key="8">
    <source>
        <dbReference type="Proteomes" id="UP000293638"/>
    </source>
</evidence>
<keyword evidence="8" id="KW-1185">Reference proteome</keyword>
<keyword evidence="4" id="KW-1133">Transmembrane helix</keyword>
<feature type="domain" description="DUF5931" evidence="6">
    <location>
        <begin position="3"/>
        <end position="164"/>
    </location>
</feature>
<dbReference type="NCBIfam" id="NF047322">
    <property type="entry name" value="HK_morpho_MacS"/>
    <property type="match status" value="1"/>
</dbReference>
<keyword evidence="1" id="KW-0808">Transferase</keyword>
<dbReference type="Pfam" id="PF19354">
    <property type="entry name" value="DUF5931"/>
    <property type="match status" value="1"/>
</dbReference>
<feature type="transmembrane region" description="Helical" evidence="4">
    <location>
        <begin position="34"/>
        <end position="54"/>
    </location>
</feature>
<proteinExistence type="predicted"/>
<evidence type="ECO:0000259" key="5">
    <source>
        <dbReference type="Pfam" id="PF02518"/>
    </source>
</evidence>
<keyword evidence="4" id="KW-0472">Membrane</keyword>
<dbReference type="SUPFAM" id="SSF55874">
    <property type="entry name" value="ATPase domain of HSP90 chaperone/DNA topoisomerase II/histidine kinase"/>
    <property type="match status" value="1"/>
</dbReference>
<name>A0A4Q7NXA8_9ACTN</name>
<gene>
    <name evidence="7" type="ORF">EV189_0790</name>
</gene>
<sequence length="364" mass="37144">MQWRTLAGFRALALAYAVVLYARAEAHYRHPVGGWLVLLVLLAWTAAAPVAYAARRSRGPALGVELALAVGALLATRALDDPARVEAGAQTLPVVWPAAAVIAWALLLGWRGGLAAALCVAAAGVLERGSFAQTTLHNSVLLVLAGVLLGASSTLARGAQRELAASRAAEAALRERERLGRAVHDGTLQVLALVARQTAGSPDPELAGLGRAAAEQERALRTLVSRAPAPRGGGTADLAALLGALAADGVVVAVPAEPVPLAAGRAGELVAAVQAALDNVRHHAGPGARAWVLLEDLGDEVVVTVRDDGAGFAAGRLEDAERQGRLGVRGSIVGRARDLGGTATLTSTPGEGTEVELVVPREAT</sequence>
<dbReference type="Proteomes" id="UP000293638">
    <property type="component" value="Unassembled WGS sequence"/>
</dbReference>
<dbReference type="InterPro" id="IPR036890">
    <property type="entry name" value="HATPase_C_sf"/>
</dbReference>
<dbReference type="GO" id="GO:0000160">
    <property type="term" value="P:phosphorelay signal transduction system"/>
    <property type="evidence" value="ECO:0007669"/>
    <property type="project" value="UniProtKB-KW"/>
</dbReference>
<keyword evidence="4" id="KW-0812">Transmembrane</keyword>
<dbReference type="AlphaFoldDB" id="A0A4Q7NXA8"/>
<dbReference type="EMBL" id="SGXD01000001">
    <property type="protein sequence ID" value="RZS91548.1"/>
    <property type="molecule type" value="Genomic_DNA"/>
</dbReference>
<keyword evidence="2 7" id="KW-0418">Kinase</keyword>
<protein>
    <submittedName>
        <fullName evidence="7">Histidine kinase/DNA gyrase B/HSP90-like ATPase</fullName>
    </submittedName>
</protein>
<keyword evidence="3" id="KW-0902">Two-component regulatory system</keyword>
<evidence type="ECO:0000313" key="7">
    <source>
        <dbReference type="EMBL" id="RZS91548.1"/>
    </source>
</evidence>
<feature type="transmembrane region" description="Helical" evidence="4">
    <location>
        <begin position="99"/>
        <end position="126"/>
    </location>
</feature>
<dbReference type="InterPro" id="IPR003594">
    <property type="entry name" value="HATPase_dom"/>
</dbReference>
<dbReference type="GO" id="GO:0016301">
    <property type="term" value="F:kinase activity"/>
    <property type="evidence" value="ECO:0007669"/>
    <property type="project" value="UniProtKB-KW"/>
</dbReference>
<accession>A0A4Q7NXA8</accession>
<feature type="domain" description="Histidine kinase/HSP90-like ATPase" evidence="5">
    <location>
        <begin position="268"/>
        <end position="362"/>
    </location>
</feature>
<comment type="caution">
    <text evidence="7">The sequence shown here is derived from an EMBL/GenBank/DDBJ whole genome shotgun (WGS) entry which is preliminary data.</text>
</comment>
<feature type="transmembrane region" description="Helical" evidence="4">
    <location>
        <begin position="61"/>
        <end position="79"/>
    </location>
</feature>
<evidence type="ECO:0000256" key="1">
    <source>
        <dbReference type="ARBA" id="ARBA00022679"/>
    </source>
</evidence>
<evidence type="ECO:0000256" key="3">
    <source>
        <dbReference type="ARBA" id="ARBA00023012"/>
    </source>
</evidence>
<dbReference type="PANTHER" id="PTHR24421:SF61">
    <property type="entry name" value="OXYGEN SENSOR HISTIDINE KINASE NREB"/>
    <property type="match status" value="1"/>
</dbReference>